<dbReference type="AlphaFoldDB" id="A0A1C3EL46"/>
<dbReference type="EMBL" id="LYBM01000011">
    <property type="protein sequence ID" value="ODA33945.1"/>
    <property type="molecule type" value="Genomic_DNA"/>
</dbReference>
<sequence>MYGDKHTQAFCCNCKEVTRHEYRHFGKSEVTKPEKVGWFKAIIQSFANAPTGDYRCIKCGTNLHTPDYLD</sequence>
<gene>
    <name evidence="1" type="ORF">A8L45_07790</name>
</gene>
<organism evidence="1 2">
    <name type="scientific">Veronia pacifica</name>
    <dbReference type="NCBI Taxonomy" id="1080227"/>
    <lineage>
        <taxon>Bacteria</taxon>
        <taxon>Pseudomonadati</taxon>
        <taxon>Pseudomonadota</taxon>
        <taxon>Gammaproteobacteria</taxon>
        <taxon>Vibrionales</taxon>
        <taxon>Vibrionaceae</taxon>
        <taxon>Veronia</taxon>
    </lineage>
</organism>
<keyword evidence="2" id="KW-1185">Reference proteome</keyword>
<evidence type="ECO:0000313" key="2">
    <source>
        <dbReference type="Proteomes" id="UP000094936"/>
    </source>
</evidence>
<accession>A0A1C3EL46</accession>
<comment type="caution">
    <text evidence="1">The sequence shown here is derived from an EMBL/GenBank/DDBJ whole genome shotgun (WGS) entry which is preliminary data.</text>
</comment>
<dbReference type="Proteomes" id="UP000094936">
    <property type="component" value="Unassembled WGS sequence"/>
</dbReference>
<dbReference type="OrthoDB" id="5883824at2"/>
<name>A0A1C3EL46_9GAMM</name>
<protein>
    <submittedName>
        <fullName evidence="1">Uncharacterized protein</fullName>
    </submittedName>
</protein>
<proteinExistence type="predicted"/>
<reference evidence="1 2" key="1">
    <citation type="submission" date="2016-05" db="EMBL/GenBank/DDBJ databases">
        <title>Genomic Taxonomy of the Vibrionaceae.</title>
        <authorList>
            <person name="Gomez-Gil B."/>
            <person name="Enciso-Ibarra J."/>
        </authorList>
    </citation>
    <scope>NUCLEOTIDE SEQUENCE [LARGE SCALE GENOMIC DNA]</scope>
    <source>
        <strain evidence="1 2">CAIM 1920</strain>
    </source>
</reference>
<evidence type="ECO:0000313" key="1">
    <source>
        <dbReference type="EMBL" id="ODA33945.1"/>
    </source>
</evidence>